<feature type="compositionally biased region" description="Polar residues" evidence="1">
    <location>
        <begin position="32"/>
        <end position="42"/>
    </location>
</feature>
<protein>
    <submittedName>
        <fullName evidence="2">Uncharacterized protein</fullName>
    </submittedName>
</protein>
<dbReference type="Proteomes" id="UP000828390">
    <property type="component" value="Unassembled WGS sequence"/>
</dbReference>
<dbReference type="EMBL" id="JAIWYP010000012">
    <property type="protein sequence ID" value="KAH3726996.1"/>
    <property type="molecule type" value="Genomic_DNA"/>
</dbReference>
<name>A0A9D4CMR6_DREPO</name>
<accession>A0A9D4CMR6</accession>
<comment type="caution">
    <text evidence="2">The sequence shown here is derived from an EMBL/GenBank/DDBJ whole genome shotgun (WGS) entry which is preliminary data.</text>
</comment>
<feature type="compositionally biased region" description="Polar residues" evidence="1">
    <location>
        <begin position="65"/>
        <end position="75"/>
    </location>
</feature>
<dbReference type="AlphaFoldDB" id="A0A9D4CMR6"/>
<reference evidence="2" key="1">
    <citation type="journal article" date="2019" name="bioRxiv">
        <title>The Genome of the Zebra Mussel, Dreissena polymorpha: A Resource for Invasive Species Research.</title>
        <authorList>
            <person name="McCartney M.A."/>
            <person name="Auch B."/>
            <person name="Kono T."/>
            <person name="Mallez S."/>
            <person name="Zhang Y."/>
            <person name="Obille A."/>
            <person name="Becker A."/>
            <person name="Abrahante J.E."/>
            <person name="Garbe J."/>
            <person name="Badalamenti J.P."/>
            <person name="Herman A."/>
            <person name="Mangelson H."/>
            <person name="Liachko I."/>
            <person name="Sullivan S."/>
            <person name="Sone E.D."/>
            <person name="Koren S."/>
            <person name="Silverstein K.A.T."/>
            <person name="Beckman K.B."/>
            <person name="Gohl D.M."/>
        </authorList>
    </citation>
    <scope>NUCLEOTIDE SEQUENCE</scope>
    <source>
        <strain evidence="2">Duluth1</strain>
        <tissue evidence="2">Whole animal</tissue>
    </source>
</reference>
<proteinExistence type="predicted"/>
<evidence type="ECO:0000313" key="3">
    <source>
        <dbReference type="Proteomes" id="UP000828390"/>
    </source>
</evidence>
<evidence type="ECO:0000313" key="2">
    <source>
        <dbReference type="EMBL" id="KAH3726996.1"/>
    </source>
</evidence>
<keyword evidence="3" id="KW-1185">Reference proteome</keyword>
<feature type="region of interest" description="Disordered" evidence="1">
    <location>
        <begin position="30"/>
        <end position="89"/>
    </location>
</feature>
<evidence type="ECO:0000256" key="1">
    <source>
        <dbReference type="SAM" id="MobiDB-lite"/>
    </source>
</evidence>
<gene>
    <name evidence="2" type="ORF">DPMN_052920</name>
</gene>
<organism evidence="2 3">
    <name type="scientific">Dreissena polymorpha</name>
    <name type="common">Zebra mussel</name>
    <name type="synonym">Mytilus polymorpha</name>
    <dbReference type="NCBI Taxonomy" id="45954"/>
    <lineage>
        <taxon>Eukaryota</taxon>
        <taxon>Metazoa</taxon>
        <taxon>Spiralia</taxon>
        <taxon>Lophotrochozoa</taxon>
        <taxon>Mollusca</taxon>
        <taxon>Bivalvia</taxon>
        <taxon>Autobranchia</taxon>
        <taxon>Heteroconchia</taxon>
        <taxon>Euheterodonta</taxon>
        <taxon>Imparidentia</taxon>
        <taxon>Neoheterodontei</taxon>
        <taxon>Myida</taxon>
        <taxon>Dreissenoidea</taxon>
        <taxon>Dreissenidae</taxon>
        <taxon>Dreissena</taxon>
    </lineage>
</organism>
<reference evidence="2" key="2">
    <citation type="submission" date="2020-11" db="EMBL/GenBank/DDBJ databases">
        <authorList>
            <person name="McCartney M.A."/>
            <person name="Auch B."/>
            <person name="Kono T."/>
            <person name="Mallez S."/>
            <person name="Becker A."/>
            <person name="Gohl D.M."/>
            <person name="Silverstein K.A.T."/>
            <person name="Koren S."/>
            <person name="Bechman K.B."/>
            <person name="Herman A."/>
            <person name="Abrahante J.E."/>
            <person name="Garbe J."/>
        </authorList>
    </citation>
    <scope>NUCLEOTIDE SEQUENCE</scope>
    <source>
        <strain evidence="2">Duluth1</strain>
        <tissue evidence="2">Whole animal</tissue>
    </source>
</reference>
<sequence>MWQAPNPMKIEDCEAGWKMADAEATIELKTPDTPTIPRTGSPTPGIEAYYPTKPAMLPSEPVLPSASSTPRQNKGTPIPATPWQEEEKRSNERRMRISMYCLLSDMAGKSRYDFGHVVLESIMNVYERQLRQATICHRRTLCASSPFTLCTCDRVCIRGGWIRLRREELILTRQVRKSSAMM</sequence>